<dbReference type="EMBL" id="KV417564">
    <property type="protein sequence ID" value="KZP19407.1"/>
    <property type="molecule type" value="Genomic_DNA"/>
</dbReference>
<evidence type="ECO:0000256" key="1">
    <source>
        <dbReference type="SAM" id="MobiDB-lite"/>
    </source>
</evidence>
<reference evidence="2 3" key="1">
    <citation type="journal article" date="2016" name="Mol. Biol. Evol.">
        <title>Comparative Genomics of Early-Diverging Mushroom-Forming Fungi Provides Insights into the Origins of Lignocellulose Decay Capabilities.</title>
        <authorList>
            <person name="Nagy L.G."/>
            <person name="Riley R."/>
            <person name="Tritt A."/>
            <person name="Adam C."/>
            <person name="Daum C."/>
            <person name="Floudas D."/>
            <person name="Sun H."/>
            <person name="Yadav J.S."/>
            <person name="Pangilinan J."/>
            <person name="Larsson K.H."/>
            <person name="Matsuura K."/>
            <person name="Barry K."/>
            <person name="Labutti K."/>
            <person name="Kuo R."/>
            <person name="Ohm R.A."/>
            <person name="Bhattacharya S.S."/>
            <person name="Shirouzu T."/>
            <person name="Yoshinaga Y."/>
            <person name="Martin F.M."/>
            <person name="Grigoriev I.V."/>
            <person name="Hibbett D.S."/>
        </authorList>
    </citation>
    <scope>NUCLEOTIDE SEQUENCE [LARGE SCALE GENOMIC DNA]</scope>
    <source>
        <strain evidence="2 3">CBS 109695</strain>
    </source>
</reference>
<feature type="region of interest" description="Disordered" evidence="1">
    <location>
        <begin position="100"/>
        <end position="170"/>
    </location>
</feature>
<accession>A0A166HZJ3</accession>
<dbReference type="Proteomes" id="UP000076532">
    <property type="component" value="Unassembled WGS sequence"/>
</dbReference>
<name>A0A166HZJ3_9AGAM</name>
<feature type="compositionally biased region" description="Polar residues" evidence="1">
    <location>
        <begin position="262"/>
        <end position="274"/>
    </location>
</feature>
<evidence type="ECO:0000313" key="2">
    <source>
        <dbReference type="EMBL" id="KZP19407.1"/>
    </source>
</evidence>
<sequence>MAWMFNLQRGCSETALALAGAQEIGNRRNAKIPQTSSPTCTWRSILYCSATPQPARSLGKGLLPVPLQEPADKLMAQASPLGLGVLKEKAKVLHDEWAAAAASGNGAPSKRPTNGRPRWMPESERGDAERSPTFQPSSRLGKSRQRPALVVPSRTNKPQVAQTHSTTQPSNSLAIRVQICTIQDWSGAHHSPQTPGFNTIAHHSLCGPCSFSSSRSLTQAQGGCGEKHKLGQWEMRKPRMLKPCSSCEYCRSREKKLESAGCGSSSELGNRSRR</sequence>
<feature type="compositionally biased region" description="Basic and acidic residues" evidence="1">
    <location>
        <begin position="119"/>
        <end position="130"/>
    </location>
</feature>
<proteinExistence type="predicted"/>
<protein>
    <submittedName>
        <fullName evidence="2">Uncharacterized protein</fullName>
    </submittedName>
</protein>
<evidence type="ECO:0000313" key="3">
    <source>
        <dbReference type="Proteomes" id="UP000076532"/>
    </source>
</evidence>
<gene>
    <name evidence="2" type="ORF">FIBSPDRAFT_892786</name>
</gene>
<feature type="compositionally biased region" description="Polar residues" evidence="1">
    <location>
        <begin position="153"/>
        <end position="170"/>
    </location>
</feature>
<keyword evidence="3" id="KW-1185">Reference proteome</keyword>
<feature type="region of interest" description="Disordered" evidence="1">
    <location>
        <begin position="254"/>
        <end position="274"/>
    </location>
</feature>
<organism evidence="2 3">
    <name type="scientific">Athelia psychrophila</name>
    <dbReference type="NCBI Taxonomy" id="1759441"/>
    <lineage>
        <taxon>Eukaryota</taxon>
        <taxon>Fungi</taxon>
        <taxon>Dikarya</taxon>
        <taxon>Basidiomycota</taxon>
        <taxon>Agaricomycotina</taxon>
        <taxon>Agaricomycetes</taxon>
        <taxon>Agaricomycetidae</taxon>
        <taxon>Atheliales</taxon>
        <taxon>Atheliaceae</taxon>
        <taxon>Athelia</taxon>
    </lineage>
</organism>
<dbReference type="AlphaFoldDB" id="A0A166HZJ3"/>